<dbReference type="OrthoDB" id="1367524at2"/>
<feature type="transmembrane region" description="Helical" evidence="1">
    <location>
        <begin position="49"/>
        <end position="70"/>
    </location>
</feature>
<keyword evidence="1" id="KW-0812">Transmembrane</keyword>
<dbReference type="AlphaFoldDB" id="A0A366KSS8"/>
<reference evidence="2 3" key="1">
    <citation type="submission" date="2018-07" db="EMBL/GenBank/DDBJ databases">
        <title>A draft genome of a endophytic bacteria, a new species of Pedobacter.</title>
        <authorList>
            <person name="Zhang Z.D."/>
            <person name="Chen Z.J."/>
        </authorList>
    </citation>
    <scope>NUCLEOTIDE SEQUENCE [LARGE SCALE GENOMIC DNA]</scope>
    <source>
        <strain evidence="2 3">RS10</strain>
    </source>
</reference>
<feature type="transmembrane region" description="Helical" evidence="1">
    <location>
        <begin position="6"/>
        <end position="28"/>
    </location>
</feature>
<keyword evidence="3" id="KW-1185">Reference proteome</keyword>
<dbReference type="Proteomes" id="UP000252081">
    <property type="component" value="Unassembled WGS sequence"/>
</dbReference>
<comment type="caution">
    <text evidence="2">The sequence shown here is derived from an EMBL/GenBank/DDBJ whole genome shotgun (WGS) entry which is preliminary data.</text>
</comment>
<dbReference type="EMBL" id="QNQU01000016">
    <property type="protein sequence ID" value="RBQ04588.1"/>
    <property type="molecule type" value="Genomic_DNA"/>
</dbReference>
<accession>A0A366KSS8</accession>
<name>A0A366KSS8_9SPHI</name>
<gene>
    <name evidence="2" type="ORF">DRW42_18330</name>
</gene>
<proteinExistence type="predicted"/>
<sequence length="187" mass="22232">MALIHFIFELFKILIQSAIYSSIIFFGINSLVKPKPGSFLYFFRNKKMLTWVSSWGIISFGLFFFMFSYYGDHGLGDSARIPIGHHREISQTDIMSHIEPKNKGVIYINEFSITDDYVYGTLEKYNLDLNQNYFVYDLKLNTVQLFDQAIPFNYFLTSKNVSQESAYQTFNYHYNQYWNGWRFWLLP</sequence>
<dbReference type="RefSeq" id="WP_113950283.1">
    <property type="nucleotide sequence ID" value="NZ_QNQU01000016.1"/>
</dbReference>
<evidence type="ECO:0000313" key="3">
    <source>
        <dbReference type="Proteomes" id="UP000252081"/>
    </source>
</evidence>
<protein>
    <submittedName>
        <fullName evidence="2">Uncharacterized protein</fullName>
    </submittedName>
</protein>
<organism evidence="2 3">
    <name type="scientific">Pedobacter miscanthi</name>
    <dbReference type="NCBI Taxonomy" id="2259170"/>
    <lineage>
        <taxon>Bacteria</taxon>
        <taxon>Pseudomonadati</taxon>
        <taxon>Bacteroidota</taxon>
        <taxon>Sphingobacteriia</taxon>
        <taxon>Sphingobacteriales</taxon>
        <taxon>Sphingobacteriaceae</taxon>
        <taxon>Pedobacter</taxon>
    </lineage>
</organism>
<keyword evidence="1" id="KW-0472">Membrane</keyword>
<evidence type="ECO:0000313" key="2">
    <source>
        <dbReference type="EMBL" id="RBQ04588.1"/>
    </source>
</evidence>
<evidence type="ECO:0000256" key="1">
    <source>
        <dbReference type="SAM" id="Phobius"/>
    </source>
</evidence>
<keyword evidence="1" id="KW-1133">Transmembrane helix</keyword>